<accession>A0ABQ0ZD25</accession>
<organism evidence="1 2">
    <name type="scientific">Rhizobium dioscoreae</name>
    <dbReference type="NCBI Taxonomy" id="2653122"/>
    <lineage>
        <taxon>Bacteria</taxon>
        <taxon>Pseudomonadati</taxon>
        <taxon>Pseudomonadota</taxon>
        <taxon>Alphaproteobacteria</taxon>
        <taxon>Hyphomicrobiales</taxon>
        <taxon>Rhizobiaceae</taxon>
        <taxon>Rhizobium/Agrobacterium group</taxon>
        <taxon>Rhizobium</taxon>
    </lineage>
</organism>
<name>A0ABQ0ZD25_9HYPH</name>
<protein>
    <submittedName>
        <fullName evidence="1">Uncharacterized protein</fullName>
    </submittedName>
</protein>
<keyword evidence="2" id="KW-1185">Reference proteome</keyword>
<comment type="caution">
    <text evidence="1">The sequence shown here is derived from an EMBL/GenBank/DDBJ whole genome shotgun (WGS) entry which is preliminary data.</text>
</comment>
<proteinExistence type="predicted"/>
<sequence>MYFQNIRETKVLLLSNILIYIIERKYLDSHKSKLLIYTAKIERKFTKNTGYSRRSRGRIE</sequence>
<reference evidence="1 2" key="1">
    <citation type="journal article" date="2020" name="Genome Biol. Evol.">
        <title>Rhizobium dioscoreae sp. nov., a plant growth-promoting bacterium isolated from yam (Dioscorea species).</title>
        <authorList>
            <person name="Ouyabe M."/>
            <person name="Tanaka N."/>
            <person name="Shiwa Y."/>
            <person name="Fujita N."/>
            <person name="Kikuno H."/>
            <person name="Babil P."/>
            <person name="Shiwachi H."/>
        </authorList>
    </citation>
    <scope>NUCLEOTIDE SEQUENCE [LARGE SCALE GENOMIC DNA]</scope>
    <source>
        <strain evidence="1 2">S-93</strain>
    </source>
</reference>
<evidence type="ECO:0000313" key="2">
    <source>
        <dbReference type="Proteomes" id="UP000390335"/>
    </source>
</evidence>
<gene>
    <name evidence="1" type="ORF">RsS93_61000</name>
</gene>
<dbReference type="EMBL" id="BLAJ01000019">
    <property type="protein sequence ID" value="GES53486.1"/>
    <property type="molecule type" value="Genomic_DNA"/>
</dbReference>
<dbReference type="Proteomes" id="UP000390335">
    <property type="component" value="Unassembled WGS sequence"/>
</dbReference>
<evidence type="ECO:0000313" key="1">
    <source>
        <dbReference type="EMBL" id="GES53486.1"/>
    </source>
</evidence>